<reference evidence="5 6" key="1">
    <citation type="submission" date="2018-06" db="EMBL/GenBank/DDBJ databases">
        <title>Genomic Encyclopedia of Archaeal and Bacterial Type Strains, Phase II (KMG-II): from individual species to whole genera.</title>
        <authorList>
            <person name="Goeker M."/>
        </authorList>
    </citation>
    <scope>NUCLEOTIDE SEQUENCE [LARGE SCALE GENOMIC DNA]</scope>
    <source>
        <strain evidence="5 6">DSM 23857</strain>
    </source>
</reference>
<keyword evidence="6" id="KW-1185">Reference proteome</keyword>
<comment type="caution">
    <text evidence="5">The sequence shown here is derived from an EMBL/GenBank/DDBJ whole genome shotgun (WGS) entry which is preliminary data.</text>
</comment>
<dbReference type="SUPFAM" id="SSF56601">
    <property type="entry name" value="beta-lactamase/transpeptidase-like"/>
    <property type="match status" value="1"/>
</dbReference>
<dbReference type="EMBL" id="QLLL01000002">
    <property type="protein sequence ID" value="RAJ08641.1"/>
    <property type="molecule type" value="Genomic_DNA"/>
</dbReference>
<dbReference type="InterPro" id="IPR019734">
    <property type="entry name" value="TPR_rpt"/>
</dbReference>
<accession>A0A327QWC8</accession>
<dbReference type="GO" id="GO:0016020">
    <property type="term" value="C:membrane"/>
    <property type="evidence" value="ECO:0007669"/>
    <property type="project" value="UniProtKB-SubCell"/>
</dbReference>
<dbReference type="PANTHER" id="PTHR46825">
    <property type="entry name" value="D-ALANYL-D-ALANINE-CARBOXYPEPTIDASE/ENDOPEPTIDASE AMPH"/>
    <property type="match status" value="1"/>
</dbReference>
<dbReference type="Gene3D" id="1.25.40.10">
    <property type="entry name" value="Tetratricopeptide repeat domain"/>
    <property type="match status" value="1"/>
</dbReference>
<gene>
    <name evidence="5" type="ORF">LX64_01295</name>
</gene>
<dbReference type="PANTHER" id="PTHR46825:SF11">
    <property type="entry name" value="PENICILLIN-BINDING PROTEIN 4"/>
    <property type="match status" value="1"/>
</dbReference>
<dbReference type="InterPro" id="IPR050491">
    <property type="entry name" value="AmpC-like"/>
</dbReference>
<feature type="domain" description="Beta-lactamase-related" evidence="4">
    <location>
        <begin position="31"/>
        <end position="361"/>
    </location>
</feature>
<keyword evidence="2" id="KW-0472">Membrane</keyword>
<dbReference type="PROSITE" id="PS50005">
    <property type="entry name" value="TPR"/>
    <property type="match status" value="1"/>
</dbReference>
<evidence type="ECO:0000256" key="3">
    <source>
        <dbReference type="PROSITE-ProRule" id="PRU00339"/>
    </source>
</evidence>
<evidence type="ECO:0000313" key="5">
    <source>
        <dbReference type="EMBL" id="RAJ08641.1"/>
    </source>
</evidence>
<dbReference type="AlphaFoldDB" id="A0A327QWC8"/>
<dbReference type="InterPro" id="IPR012338">
    <property type="entry name" value="Beta-lactam/transpept-like"/>
</dbReference>
<dbReference type="Pfam" id="PF00144">
    <property type="entry name" value="Beta-lactamase"/>
    <property type="match status" value="1"/>
</dbReference>
<evidence type="ECO:0000313" key="6">
    <source>
        <dbReference type="Proteomes" id="UP000249547"/>
    </source>
</evidence>
<evidence type="ECO:0000256" key="2">
    <source>
        <dbReference type="ARBA" id="ARBA00023136"/>
    </source>
</evidence>
<name>A0A327QWC8_9BACT</name>
<dbReference type="Gene3D" id="3.40.710.10">
    <property type="entry name" value="DD-peptidase/beta-lactamase superfamily"/>
    <property type="match status" value="1"/>
</dbReference>
<dbReference type="OrthoDB" id="9793489at2"/>
<dbReference type="RefSeq" id="WP_111596770.1">
    <property type="nucleotide sequence ID" value="NZ_QLLL01000002.1"/>
</dbReference>
<organism evidence="5 6">
    <name type="scientific">Chitinophaga skermanii</name>
    <dbReference type="NCBI Taxonomy" id="331697"/>
    <lineage>
        <taxon>Bacteria</taxon>
        <taxon>Pseudomonadati</taxon>
        <taxon>Bacteroidota</taxon>
        <taxon>Chitinophagia</taxon>
        <taxon>Chitinophagales</taxon>
        <taxon>Chitinophagaceae</taxon>
        <taxon>Chitinophaga</taxon>
    </lineage>
</organism>
<feature type="repeat" description="TPR" evidence="3">
    <location>
        <begin position="455"/>
        <end position="488"/>
    </location>
</feature>
<keyword evidence="3" id="KW-0802">TPR repeat</keyword>
<protein>
    <submittedName>
        <fullName evidence="5">CubicO group peptidase (Beta-lactamase class C family)</fullName>
    </submittedName>
</protein>
<dbReference type="InterPro" id="IPR001466">
    <property type="entry name" value="Beta-lactam-related"/>
</dbReference>
<dbReference type="InterPro" id="IPR011990">
    <property type="entry name" value="TPR-like_helical_dom_sf"/>
</dbReference>
<sequence length="501" mass="56005">MKQLFTLSLVFLLATEARLSAQSNIQTVDSLFKALYNNYEVAGNLLVAEKGRVILKDYGGSADVQQKKPLTDQTTFQLASLSKTFTAIAILQLKEKGKLRLEDPVQKYLPTFKYPNISLRHLLNHTSGLVDFQMFEAAYEADTTRVFKNEDILTVINQGQGELRFQPGEKWSYSNPGYCLLALVVEKMSGLTFQEYLRKNIFQPAGMTHTYIAIGSKSDNDTNRAIGYDFPAYAPWIKQRNDLLQQNRIELHNLGDFVGHSNIISTTGDLLLYDRALYNNKLLKAATLEEALTPAKLNNGELAATGWDNAVCYYGLGWMILKDTTYGKVVFHPGGMTGAVTILLRNVTKDQTLILLNNETHRENASNAVSLLRALNGLTPRLNKKSLAKLYVRTLILSNPDSALVAFNSKKSDTASYYLDEREMNVMGLQMFYNEFQQQGLKVLALNTILFPNSANVYDSYAGALKHLGKRQEAMAMFGKSLTLNPKNTNAQKQLSELGGK</sequence>
<comment type="subcellular location">
    <subcellularLocation>
        <location evidence="1">Membrane</location>
    </subcellularLocation>
</comment>
<dbReference type="Proteomes" id="UP000249547">
    <property type="component" value="Unassembled WGS sequence"/>
</dbReference>
<proteinExistence type="predicted"/>
<dbReference type="SUPFAM" id="SSF48452">
    <property type="entry name" value="TPR-like"/>
    <property type="match status" value="1"/>
</dbReference>
<evidence type="ECO:0000256" key="1">
    <source>
        <dbReference type="ARBA" id="ARBA00004370"/>
    </source>
</evidence>
<evidence type="ECO:0000259" key="4">
    <source>
        <dbReference type="Pfam" id="PF00144"/>
    </source>
</evidence>